<evidence type="ECO:0000313" key="1">
    <source>
        <dbReference type="EMBL" id="MEK8027227.1"/>
    </source>
</evidence>
<evidence type="ECO:0000313" key="2">
    <source>
        <dbReference type="Proteomes" id="UP001368500"/>
    </source>
</evidence>
<accession>A0ABU9BE38</accession>
<dbReference type="Proteomes" id="UP001368500">
    <property type="component" value="Unassembled WGS sequence"/>
</dbReference>
<reference evidence="1 2" key="1">
    <citation type="submission" date="2024-04" db="EMBL/GenBank/DDBJ databases">
        <title>Novel species of the genus Ideonella isolated from streams.</title>
        <authorList>
            <person name="Lu H."/>
        </authorList>
    </citation>
    <scope>NUCLEOTIDE SEQUENCE [LARGE SCALE GENOMIC DNA]</scope>
    <source>
        <strain evidence="1 2">BYS139W</strain>
    </source>
</reference>
<dbReference type="EMBL" id="JBBUTF010000013">
    <property type="protein sequence ID" value="MEK8027227.1"/>
    <property type="molecule type" value="Genomic_DNA"/>
</dbReference>
<name>A0ABU9BE38_9BURK</name>
<gene>
    <name evidence="1" type="ORF">AACH11_14770</name>
</gene>
<comment type="caution">
    <text evidence="1">The sequence shown here is derived from an EMBL/GenBank/DDBJ whole genome shotgun (WGS) entry which is preliminary data.</text>
</comment>
<protein>
    <submittedName>
        <fullName evidence="1">Uncharacterized protein</fullName>
    </submittedName>
</protein>
<dbReference type="RefSeq" id="WP_341375006.1">
    <property type="nucleotide sequence ID" value="NZ_JBBUTF010000013.1"/>
</dbReference>
<sequence length="70" mass="7468">MPTFSALQGTAQESGTGLWRVTVRVQRLAIVHEWTGFASSADQAKGRGMTAARAAWPGFSFVLSSAERVA</sequence>
<proteinExistence type="predicted"/>
<keyword evidence="2" id="KW-1185">Reference proteome</keyword>
<organism evidence="1 2">
    <name type="scientific">Pseudaquabacterium rugosum</name>
    <dbReference type="NCBI Taxonomy" id="2984194"/>
    <lineage>
        <taxon>Bacteria</taxon>
        <taxon>Pseudomonadati</taxon>
        <taxon>Pseudomonadota</taxon>
        <taxon>Betaproteobacteria</taxon>
        <taxon>Burkholderiales</taxon>
        <taxon>Sphaerotilaceae</taxon>
        <taxon>Pseudaquabacterium</taxon>
    </lineage>
</organism>